<dbReference type="EMBL" id="MU856839">
    <property type="protein sequence ID" value="KAK4158402.1"/>
    <property type="molecule type" value="Genomic_DNA"/>
</dbReference>
<evidence type="ECO:0000256" key="6">
    <source>
        <dbReference type="ARBA" id="ARBA00022840"/>
    </source>
</evidence>
<dbReference type="PROSITE" id="PS00108">
    <property type="entry name" value="PROTEIN_KINASE_ST"/>
    <property type="match status" value="1"/>
</dbReference>
<proteinExistence type="predicted"/>
<dbReference type="SMART" id="SM00220">
    <property type="entry name" value="S_TKc"/>
    <property type="match status" value="1"/>
</dbReference>
<dbReference type="SUPFAM" id="SSF56112">
    <property type="entry name" value="Protein kinase-like (PK-like)"/>
    <property type="match status" value="1"/>
</dbReference>
<keyword evidence="4" id="KW-0547">Nucleotide-binding</keyword>
<dbReference type="Pfam" id="PF00069">
    <property type="entry name" value="Pkinase"/>
    <property type="match status" value="1"/>
</dbReference>
<dbReference type="PROSITE" id="PS50011">
    <property type="entry name" value="PROTEIN_KINASE_DOM"/>
    <property type="match status" value="1"/>
</dbReference>
<evidence type="ECO:0000256" key="8">
    <source>
        <dbReference type="ARBA" id="ARBA00048679"/>
    </source>
</evidence>
<comment type="catalytic activity">
    <reaction evidence="8">
        <text>L-seryl-[protein] + ATP = O-phospho-L-seryl-[protein] + ADP + H(+)</text>
        <dbReference type="Rhea" id="RHEA:17989"/>
        <dbReference type="Rhea" id="RHEA-COMP:9863"/>
        <dbReference type="Rhea" id="RHEA-COMP:11604"/>
        <dbReference type="ChEBI" id="CHEBI:15378"/>
        <dbReference type="ChEBI" id="CHEBI:29999"/>
        <dbReference type="ChEBI" id="CHEBI:30616"/>
        <dbReference type="ChEBI" id="CHEBI:83421"/>
        <dbReference type="ChEBI" id="CHEBI:456216"/>
        <dbReference type="EC" id="2.7.11.1"/>
    </reaction>
</comment>
<keyword evidence="3" id="KW-0808">Transferase</keyword>
<keyword evidence="5 10" id="KW-0418">Kinase</keyword>
<reference evidence="10" key="2">
    <citation type="submission" date="2023-05" db="EMBL/GenBank/DDBJ databases">
        <authorList>
            <consortium name="Lawrence Berkeley National Laboratory"/>
            <person name="Steindorff A."/>
            <person name="Hensen N."/>
            <person name="Bonometti L."/>
            <person name="Westerberg I."/>
            <person name="Brannstrom I.O."/>
            <person name="Guillou S."/>
            <person name="Cros-Aarteil S."/>
            <person name="Calhoun S."/>
            <person name="Haridas S."/>
            <person name="Kuo A."/>
            <person name="Mondo S."/>
            <person name="Pangilinan J."/>
            <person name="Riley R."/>
            <person name="Labutti K."/>
            <person name="Andreopoulos B."/>
            <person name="Lipzen A."/>
            <person name="Chen C."/>
            <person name="Yanf M."/>
            <person name="Daum C."/>
            <person name="Ng V."/>
            <person name="Clum A."/>
            <person name="Ohm R."/>
            <person name="Martin F."/>
            <person name="Silar P."/>
            <person name="Natvig D."/>
            <person name="Lalanne C."/>
            <person name="Gautier V."/>
            <person name="Ament-Velasquez S.L."/>
            <person name="Kruys A."/>
            <person name="Hutchinson M.I."/>
            <person name="Powell A.J."/>
            <person name="Barry K."/>
            <person name="Miller A.N."/>
            <person name="Grigoriev I.V."/>
            <person name="Debuchy R."/>
            <person name="Gladieux P."/>
            <person name="Thoren M.H."/>
            <person name="Johannesson H."/>
        </authorList>
    </citation>
    <scope>NUCLEOTIDE SEQUENCE</scope>
    <source>
        <strain evidence="10">CBS 538.74</strain>
    </source>
</reference>
<dbReference type="InterPro" id="IPR011009">
    <property type="entry name" value="Kinase-like_dom_sf"/>
</dbReference>
<dbReference type="AlphaFoldDB" id="A0AAN6VV99"/>
<sequence length="386" mass="43555">MGPRAVPLSAPTLRLRLPSLYQFSVLPSLRLSRPQNSPRKATTHCSHRFASMSSVFTPTSASAIGQQPLPMGLQLKSSLDKCYVIDEVLSERPAAGRIWCVYRATHEGKQFILKDIIPGDFDYTISLQKHVEHSPHVRTAVDSIPERHILVFPYLDKGLLHVDTAALSSVAKKVIIRDALAGLADLHDKHIIHTDIKPTNIMMDSFKQHNGDLGWCNVQITDLEAAVILSPKAKGLTDRLSGNHFWRSPEAWARGIQNTPSDIYSFAIVAIFAWTGRMVFFSDEGNRASPEEQAELILRRHLSFFASEIEDFEGFIAYHGGDDNPFVKRLKELLCTFSEEEPRLPFGRWQQVDPQFRDLVCKMTCMDPSRRITARKALQHPWFAGD</sequence>
<evidence type="ECO:0000256" key="1">
    <source>
        <dbReference type="ARBA" id="ARBA00012513"/>
    </source>
</evidence>
<dbReference type="PANTHER" id="PTHR24361">
    <property type="entry name" value="MITOGEN-ACTIVATED KINASE KINASE KINASE"/>
    <property type="match status" value="1"/>
</dbReference>
<protein>
    <recommendedName>
        <fullName evidence="1">non-specific serine/threonine protein kinase</fullName>
        <ecNumber evidence="1">2.7.11.1</ecNumber>
    </recommendedName>
</protein>
<organism evidence="10 11">
    <name type="scientific">Chaetomidium leptoderma</name>
    <dbReference type="NCBI Taxonomy" id="669021"/>
    <lineage>
        <taxon>Eukaryota</taxon>
        <taxon>Fungi</taxon>
        <taxon>Dikarya</taxon>
        <taxon>Ascomycota</taxon>
        <taxon>Pezizomycotina</taxon>
        <taxon>Sordariomycetes</taxon>
        <taxon>Sordariomycetidae</taxon>
        <taxon>Sordariales</taxon>
        <taxon>Chaetomiaceae</taxon>
        <taxon>Chaetomidium</taxon>
    </lineage>
</organism>
<evidence type="ECO:0000313" key="11">
    <source>
        <dbReference type="Proteomes" id="UP001302745"/>
    </source>
</evidence>
<keyword evidence="6" id="KW-0067">ATP-binding</keyword>
<evidence type="ECO:0000313" key="10">
    <source>
        <dbReference type="EMBL" id="KAK4158402.1"/>
    </source>
</evidence>
<dbReference type="Proteomes" id="UP001302745">
    <property type="component" value="Unassembled WGS sequence"/>
</dbReference>
<feature type="domain" description="Protein kinase" evidence="9">
    <location>
        <begin position="87"/>
        <end position="383"/>
    </location>
</feature>
<evidence type="ECO:0000259" key="9">
    <source>
        <dbReference type="PROSITE" id="PS50011"/>
    </source>
</evidence>
<reference evidence="10" key="1">
    <citation type="journal article" date="2023" name="Mol. Phylogenet. Evol.">
        <title>Genome-scale phylogeny and comparative genomics of the fungal order Sordariales.</title>
        <authorList>
            <person name="Hensen N."/>
            <person name="Bonometti L."/>
            <person name="Westerberg I."/>
            <person name="Brannstrom I.O."/>
            <person name="Guillou S."/>
            <person name="Cros-Aarteil S."/>
            <person name="Calhoun S."/>
            <person name="Haridas S."/>
            <person name="Kuo A."/>
            <person name="Mondo S."/>
            <person name="Pangilinan J."/>
            <person name="Riley R."/>
            <person name="LaButti K."/>
            <person name="Andreopoulos B."/>
            <person name="Lipzen A."/>
            <person name="Chen C."/>
            <person name="Yan M."/>
            <person name="Daum C."/>
            <person name="Ng V."/>
            <person name="Clum A."/>
            <person name="Steindorff A."/>
            <person name="Ohm R.A."/>
            <person name="Martin F."/>
            <person name="Silar P."/>
            <person name="Natvig D.O."/>
            <person name="Lalanne C."/>
            <person name="Gautier V."/>
            <person name="Ament-Velasquez S.L."/>
            <person name="Kruys A."/>
            <person name="Hutchinson M.I."/>
            <person name="Powell A.J."/>
            <person name="Barry K."/>
            <person name="Miller A.N."/>
            <person name="Grigoriev I.V."/>
            <person name="Debuchy R."/>
            <person name="Gladieux P."/>
            <person name="Hiltunen Thoren M."/>
            <person name="Johannesson H."/>
        </authorList>
    </citation>
    <scope>NUCLEOTIDE SEQUENCE</scope>
    <source>
        <strain evidence="10">CBS 538.74</strain>
    </source>
</reference>
<comment type="catalytic activity">
    <reaction evidence="7">
        <text>L-threonyl-[protein] + ATP = O-phospho-L-threonyl-[protein] + ADP + H(+)</text>
        <dbReference type="Rhea" id="RHEA:46608"/>
        <dbReference type="Rhea" id="RHEA-COMP:11060"/>
        <dbReference type="Rhea" id="RHEA-COMP:11605"/>
        <dbReference type="ChEBI" id="CHEBI:15378"/>
        <dbReference type="ChEBI" id="CHEBI:30013"/>
        <dbReference type="ChEBI" id="CHEBI:30616"/>
        <dbReference type="ChEBI" id="CHEBI:61977"/>
        <dbReference type="ChEBI" id="CHEBI:456216"/>
        <dbReference type="EC" id="2.7.11.1"/>
    </reaction>
</comment>
<evidence type="ECO:0000256" key="5">
    <source>
        <dbReference type="ARBA" id="ARBA00022777"/>
    </source>
</evidence>
<gene>
    <name evidence="10" type="ORF">C8A00DRAFT_10821</name>
</gene>
<keyword evidence="2" id="KW-0723">Serine/threonine-protein kinase</keyword>
<comment type="caution">
    <text evidence="10">The sequence shown here is derived from an EMBL/GenBank/DDBJ whole genome shotgun (WGS) entry which is preliminary data.</text>
</comment>
<dbReference type="GO" id="GO:0005524">
    <property type="term" value="F:ATP binding"/>
    <property type="evidence" value="ECO:0007669"/>
    <property type="project" value="UniProtKB-KW"/>
</dbReference>
<keyword evidence="11" id="KW-1185">Reference proteome</keyword>
<dbReference type="InterPro" id="IPR053235">
    <property type="entry name" value="Ser_Thr_kinase"/>
</dbReference>
<dbReference type="GO" id="GO:0005737">
    <property type="term" value="C:cytoplasm"/>
    <property type="evidence" value="ECO:0007669"/>
    <property type="project" value="TreeGrafter"/>
</dbReference>
<dbReference type="GO" id="GO:0004674">
    <property type="term" value="F:protein serine/threonine kinase activity"/>
    <property type="evidence" value="ECO:0007669"/>
    <property type="project" value="UniProtKB-KW"/>
</dbReference>
<name>A0AAN6VV99_9PEZI</name>
<evidence type="ECO:0000256" key="3">
    <source>
        <dbReference type="ARBA" id="ARBA00022679"/>
    </source>
</evidence>
<accession>A0AAN6VV99</accession>
<dbReference type="InterPro" id="IPR008271">
    <property type="entry name" value="Ser/Thr_kinase_AS"/>
</dbReference>
<dbReference type="InterPro" id="IPR000719">
    <property type="entry name" value="Prot_kinase_dom"/>
</dbReference>
<dbReference type="PANTHER" id="PTHR24361:SF433">
    <property type="entry name" value="PROTEIN KINASE DOMAIN-CONTAINING PROTEIN"/>
    <property type="match status" value="1"/>
</dbReference>
<evidence type="ECO:0000256" key="2">
    <source>
        <dbReference type="ARBA" id="ARBA00022527"/>
    </source>
</evidence>
<evidence type="ECO:0000256" key="7">
    <source>
        <dbReference type="ARBA" id="ARBA00047899"/>
    </source>
</evidence>
<dbReference type="Gene3D" id="1.10.510.10">
    <property type="entry name" value="Transferase(Phosphotransferase) domain 1"/>
    <property type="match status" value="1"/>
</dbReference>
<evidence type="ECO:0000256" key="4">
    <source>
        <dbReference type="ARBA" id="ARBA00022741"/>
    </source>
</evidence>
<dbReference type="EC" id="2.7.11.1" evidence="1"/>